<dbReference type="SUPFAM" id="SSF81901">
    <property type="entry name" value="HCP-like"/>
    <property type="match status" value="1"/>
</dbReference>
<gene>
    <name evidence="4" type="ORF">OCL97_22325</name>
</gene>
<organism evidence="4 5">
    <name type="scientific">Phenylobacterium ferrooxidans</name>
    <dbReference type="NCBI Taxonomy" id="2982689"/>
    <lineage>
        <taxon>Bacteria</taxon>
        <taxon>Pseudomonadati</taxon>
        <taxon>Pseudomonadota</taxon>
        <taxon>Alphaproteobacteria</taxon>
        <taxon>Caulobacterales</taxon>
        <taxon>Caulobacteraceae</taxon>
        <taxon>Phenylobacterium</taxon>
    </lineage>
</organism>
<evidence type="ECO:0000256" key="1">
    <source>
        <dbReference type="ARBA" id="ARBA00023125"/>
    </source>
</evidence>
<dbReference type="CDD" id="cd00383">
    <property type="entry name" value="trans_reg_C"/>
    <property type="match status" value="1"/>
</dbReference>
<proteinExistence type="predicted"/>
<dbReference type="PROSITE" id="PS51755">
    <property type="entry name" value="OMPR_PHOB"/>
    <property type="match status" value="1"/>
</dbReference>
<protein>
    <submittedName>
        <fullName evidence="4">Winged helix-turn-helix domain-containing protein</fullName>
    </submittedName>
</protein>
<dbReference type="SMART" id="SM00862">
    <property type="entry name" value="Trans_reg_C"/>
    <property type="match status" value="1"/>
</dbReference>
<feature type="DNA-binding region" description="OmpR/PhoB-type" evidence="2">
    <location>
        <begin position="13"/>
        <end position="111"/>
    </location>
</feature>
<dbReference type="Gene3D" id="1.10.10.10">
    <property type="entry name" value="Winged helix-like DNA-binding domain superfamily/Winged helix DNA-binding domain"/>
    <property type="match status" value="1"/>
</dbReference>
<dbReference type="InterPro" id="IPR011990">
    <property type="entry name" value="TPR-like_helical_dom_sf"/>
</dbReference>
<evidence type="ECO:0000259" key="3">
    <source>
        <dbReference type="PROSITE" id="PS51755"/>
    </source>
</evidence>
<dbReference type="InterPro" id="IPR016032">
    <property type="entry name" value="Sig_transdc_resp-reg_C-effctor"/>
</dbReference>
<feature type="domain" description="OmpR/PhoB-type" evidence="3">
    <location>
        <begin position="13"/>
        <end position="111"/>
    </location>
</feature>
<name>A0ABW6CUU2_9CAUL</name>
<dbReference type="InterPro" id="IPR036388">
    <property type="entry name" value="WH-like_DNA-bd_sf"/>
</dbReference>
<reference evidence="4 5" key="1">
    <citation type="submission" date="2022-09" db="EMBL/GenBank/DDBJ databases">
        <title>New species of Phenylobacterium.</title>
        <authorList>
            <person name="Mieszkin S."/>
        </authorList>
    </citation>
    <scope>NUCLEOTIDE SEQUENCE [LARGE SCALE GENOMIC DNA]</scope>
    <source>
        <strain evidence="4 5">HK31-G</strain>
    </source>
</reference>
<evidence type="ECO:0000313" key="4">
    <source>
        <dbReference type="EMBL" id="MFD3266684.1"/>
    </source>
</evidence>
<evidence type="ECO:0000313" key="5">
    <source>
        <dbReference type="Proteomes" id="UP001598130"/>
    </source>
</evidence>
<dbReference type="SUPFAM" id="SSF46894">
    <property type="entry name" value="C-terminal effector domain of the bipartite response regulators"/>
    <property type="match status" value="1"/>
</dbReference>
<dbReference type="EMBL" id="JAOTJD010000081">
    <property type="protein sequence ID" value="MFD3266684.1"/>
    <property type="molecule type" value="Genomic_DNA"/>
</dbReference>
<keyword evidence="5" id="KW-1185">Reference proteome</keyword>
<keyword evidence="1 2" id="KW-0238">DNA-binding</keyword>
<comment type="caution">
    <text evidence="4">The sequence shown here is derived from an EMBL/GenBank/DDBJ whole genome shotgun (WGS) entry which is preliminary data.</text>
</comment>
<dbReference type="Proteomes" id="UP001598130">
    <property type="component" value="Unassembled WGS sequence"/>
</dbReference>
<dbReference type="RefSeq" id="WP_377371920.1">
    <property type="nucleotide sequence ID" value="NZ_JAOTJD010000081.1"/>
</dbReference>
<accession>A0ABW6CUU2</accession>
<dbReference type="Pfam" id="PF00486">
    <property type="entry name" value="Trans_reg_C"/>
    <property type="match status" value="1"/>
</dbReference>
<dbReference type="InterPro" id="IPR001867">
    <property type="entry name" value="OmpR/PhoB-type_DNA-bd"/>
</dbReference>
<sequence>MEIDRRFSLWSRAMIFQFAHFELDIDRVELRADGVALAVEPQVFALLRLLIENRSRVVTKDEIVALIWKGRIVSDSAISSRVKSARQVIGDNGRAQALIRTAHGIGFRFVAEVVQPLTVSFAPPQETVPGEGPLPPRPSIAVLPFRMVGTAQPEFPIADALPQDLITELSRLHWLLVIARGSSFQFRGSDTSLEAVRQMLNVRYCLSGVIEMSGPVLSVSVELGDTQTSGVVWSERFRADVSTIHEVRNQIIAAVTSAVEVRIPFNEARRALSKSAENLDAWSAYHLGLHHMYRFNKADNDIATGLFERAAAMEPGFARAYAGLSFTHFQNAFLRYSDDPASVMLAQRFASQCLERDPLDPFGHFTMGRAQWLNDDLEASLPWLERANALNPNYAQARYSRGWAEALLGSAEASQLNIDTALVLSPLDPLVYGMLGVRAMSYLVLEDTAQAALWAERAAKAPGAHALIEMIAATAHGLNGNAGKARAWADSVRARAAHLDKADFLRAFPFRDLPTRARVTGMLGKLDF</sequence>
<evidence type="ECO:0000256" key="2">
    <source>
        <dbReference type="PROSITE-ProRule" id="PRU01091"/>
    </source>
</evidence>
<dbReference type="Gene3D" id="1.25.40.10">
    <property type="entry name" value="Tetratricopeptide repeat domain"/>
    <property type="match status" value="1"/>
</dbReference>